<accession>A0A822FSI8</accession>
<feature type="non-terminal residue" evidence="2">
    <location>
        <position position="74"/>
    </location>
</feature>
<feature type="domain" description="PDZ" evidence="1">
    <location>
        <begin position="1"/>
        <end position="62"/>
    </location>
</feature>
<evidence type="ECO:0000259" key="1">
    <source>
        <dbReference type="PROSITE" id="PS50106"/>
    </source>
</evidence>
<dbReference type="InterPro" id="IPR036034">
    <property type="entry name" value="PDZ_sf"/>
</dbReference>
<organism evidence="2 3">
    <name type="scientific">Rotaria socialis</name>
    <dbReference type="NCBI Taxonomy" id="392032"/>
    <lineage>
        <taxon>Eukaryota</taxon>
        <taxon>Metazoa</taxon>
        <taxon>Spiralia</taxon>
        <taxon>Gnathifera</taxon>
        <taxon>Rotifera</taxon>
        <taxon>Eurotatoria</taxon>
        <taxon>Bdelloidea</taxon>
        <taxon>Philodinida</taxon>
        <taxon>Philodinidae</taxon>
        <taxon>Rotaria</taxon>
    </lineage>
</organism>
<sequence length="74" mass="8108">TYGIGLSQVDPQKSLGGIFICALQPNGIAEKDGRLKIDDRVLFINDNSTEQMSYREVVEALKVTTKKGVKLIIA</sequence>
<proteinExistence type="predicted"/>
<name>A0A822FSI8_9BILA</name>
<dbReference type="PROSITE" id="PS50106">
    <property type="entry name" value="PDZ"/>
    <property type="match status" value="1"/>
</dbReference>
<dbReference type="Pfam" id="PF00595">
    <property type="entry name" value="PDZ"/>
    <property type="match status" value="1"/>
</dbReference>
<gene>
    <name evidence="2" type="ORF">QYT958_LOCUS47078</name>
</gene>
<dbReference type="InterPro" id="IPR001478">
    <property type="entry name" value="PDZ"/>
</dbReference>
<dbReference type="Proteomes" id="UP000663848">
    <property type="component" value="Unassembled WGS sequence"/>
</dbReference>
<dbReference type="SUPFAM" id="SSF50156">
    <property type="entry name" value="PDZ domain-like"/>
    <property type="match status" value="1"/>
</dbReference>
<reference evidence="2" key="1">
    <citation type="submission" date="2021-02" db="EMBL/GenBank/DDBJ databases">
        <authorList>
            <person name="Nowell W R."/>
        </authorList>
    </citation>
    <scope>NUCLEOTIDE SEQUENCE</scope>
</reference>
<dbReference type="Gene3D" id="2.30.42.10">
    <property type="match status" value="1"/>
</dbReference>
<dbReference type="SMART" id="SM00228">
    <property type="entry name" value="PDZ"/>
    <property type="match status" value="1"/>
</dbReference>
<dbReference type="AlphaFoldDB" id="A0A822FSI8"/>
<dbReference type="EMBL" id="CAJOBR010086673">
    <property type="protein sequence ID" value="CAF5133843.1"/>
    <property type="molecule type" value="Genomic_DNA"/>
</dbReference>
<feature type="non-terminal residue" evidence="2">
    <location>
        <position position="1"/>
    </location>
</feature>
<protein>
    <recommendedName>
        <fullName evidence="1">PDZ domain-containing protein</fullName>
    </recommendedName>
</protein>
<comment type="caution">
    <text evidence="2">The sequence shown here is derived from an EMBL/GenBank/DDBJ whole genome shotgun (WGS) entry which is preliminary data.</text>
</comment>
<evidence type="ECO:0000313" key="2">
    <source>
        <dbReference type="EMBL" id="CAF5133843.1"/>
    </source>
</evidence>
<evidence type="ECO:0000313" key="3">
    <source>
        <dbReference type="Proteomes" id="UP000663848"/>
    </source>
</evidence>